<feature type="transmembrane region" description="Helical" evidence="8">
    <location>
        <begin position="230"/>
        <end position="251"/>
    </location>
</feature>
<evidence type="ECO:0000256" key="5">
    <source>
        <dbReference type="ARBA" id="ARBA00022692"/>
    </source>
</evidence>
<feature type="transmembrane region" description="Helical" evidence="8">
    <location>
        <begin position="263"/>
        <end position="283"/>
    </location>
</feature>
<keyword evidence="10" id="KW-1185">Reference proteome</keyword>
<proteinExistence type="inferred from homology"/>
<dbReference type="Pfam" id="PF02028">
    <property type="entry name" value="BCCT"/>
    <property type="match status" value="1"/>
</dbReference>
<evidence type="ECO:0000256" key="7">
    <source>
        <dbReference type="ARBA" id="ARBA00023136"/>
    </source>
</evidence>
<evidence type="ECO:0000256" key="1">
    <source>
        <dbReference type="ARBA" id="ARBA00004651"/>
    </source>
</evidence>
<dbReference type="PANTHER" id="PTHR30047">
    <property type="entry name" value="HIGH-AFFINITY CHOLINE TRANSPORT PROTEIN-RELATED"/>
    <property type="match status" value="1"/>
</dbReference>
<keyword evidence="7 8" id="KW-0472">Membrane</keyword>
<keyword evidence="5 8" id="KW-0812">Transmembrane</keyword>
<evidence type="ECO:0000313" key="10">
    <source>
        <dbReference type="Proteomes" id="UP000653358"/>
    </source>
</evidence>
<reference evidence="9 10" key="1">
    <citation type="journal article" date="2020" name="mSystems">
        <title>Defining Genomic and Predicted Metabolic Features of the Acetobacterium Genus.</title>
        <authorList>
            <person name="Ross D.E."/>
            <person name="Marshall C.W."/>
            <person name="Gulliver D."/>
            <person name="May H.D."/>
            <person name="Norman R.S."/>
        </authorList>
    </citation>
    <scope>NUCLEOTIDE SEQUENCE [LARGE SCALE GENOMIC DNA]</scope>
    <source>
        <strain evidence="9 10">DSM 9173</strain>
    </source>
</reference>
<feature type="transmembrane region" description="Helical" evidence="8">
    <location>
        <begin position="399"/>
        <end position="422"/>
    </location>
</feature>
<dbReference type="PANTHER" id="PTHR30047:SF7">
    <property type="entry name" value="HIGH-AFFINITY CHOLINE TRANSPORT PROTEIN"/>
    <property type="match status" value="1"/>
</dbReference>
<gene>
    <name evidence="9" type="ORF">GH807_15960</name>
</gene>
<evidence type="ECO:0000256" key="3">
    <source>
        <dbReference type="ARBA" id="ARBA00022448"/>
    </source>
</evidence>
<feature type="transmembrane region" description="Helical" evidence="8">
    <location>
        <begin position="141"/>
        <end position="162"/>
    </location>
</feature>
<sequence length="525" mass="56997">MENQNDKPIKKDRTVLVISAVIAAVFVIASILAPTGMNTIINGLFSSITTNFGWFYLVSVALFIVAVVVFTIGPWGKIKLGKDDDKPEFTNFQWFAMLFGGGMGIGLVFWSVSEPMMDYLSPPVADAGTAAAMAEAMRLTFFHWGFSPWAIFAIGGLGLAYFQFRKGERFLISSAFKPILGDRIYGPIGKAIDILAVFATIFGVATSLGLGANQIATGLNFIFGIKSSSFMIAVIIAIITVIFTLATVSGLKKGMQLVANAKIWLSIGFMVFIFIFGGCVAILNGFTTTFGSYIQNFIGQTFWMGNIKWLDSWTIFYWAWWIAWAPFVGQFVARVSKGRTVREYLLAVTLLPSGFSLIWIAIYGGAAFNIDAVTNGAIQAAVNQDYTTGLFALLQQLPLYSITSILSIVLIIACFIGAANSATYVLAMLTSGGDMDPSKKSRAGWGIAQGAVTIALILASGTSALKALQTASIAAAFPYTFVMLFMCYSIFKALKEDYNEGKLKLPQLEIKTETEPIEKEIISEK</sequence>
<dbReference type="InterPro" id="IPR000060">
    <property type="entry name" value="BCCT_transptr"/>
</dbReference>
<protein>
    <submittedName>
        <fullName evidence="9">BCCT family transporter</fullName>
    </submittedName>
</protein>
<dbReference type="NCBIfam" id="TIGR00842">
    <property type="entry name" value="bcct"/>
    <property type="match status" value="1"/>
</dbReference>
<feature type="transmembrane region" description="Helical" evidence="8">
    <location>
        <begin position="191"/>
        <end position="210"/>
    </location>
</feature>
<feature type="transmembrane region" description="Helical" evidence="8">
    <location>
        <begin position="345"/>
        <end position="366"/>
    </location>
</feature>
<feature type="transmembrane region" description="Helical" evidence="8">
    <location>
        <begin position="94"/>
        <end position="112"/>
    </location>
</feature>
<evidence type="ECO:0000256" key="4">
    <source>
        <dbReference type="ARBA" id="ARBA00022475"/>
    </source>
</evidence>
<dbReference type="RefSeq" id="WP_148605678.1">
    <property type="nucleotide sequence ID" value="NZ_RXYB01000023.1"/>
</dbReference>
<feature type="transmembrane region" description="Helical" evidence="8">
    <location>
        <begin position="53"/>
        <end position="73"/>
    </location>
</feature>
<keyword evidence="3" id="KW-0813">Transport</keyword>
<keyword evidence="6 8" id="KW-1133">Transmembrane helix</keyword>
<dbReference type="EMBL" id="WJBB01000032">
    <property type="protein sequence ID" value="MBC3798520.1"/>
    <property type="molecule type" value="Genomic_DNA"/>
</dbReference>
<feature type="transmembrane region" description="Helical" evidence="8">
    <location>
        <begin position="471"/>
        <end position="491"/>
    </location>
</feature>
<dbReference type="InterPro" id="IPR018093">
    <property type="entry name" value="BCCT_CS"/>
</dbReference>
<comment type="subcellular location">
    <subcellularLocation>
        <location evidence="1">Cell membrane</location>
        <topology evidence="1">Multi-pass membrane protein</topology>
    </subcellularLocation>
</comment>
<accession>A0ABR6WQT7</accession>
<evidence type="ECO:0000313" key="9">
    <source>
        <dbReference type="EMBL" id="MBC3798520.1"/>
    </source>
</evidence>
<dbReference type="PROSITE" id="PS01303">
    <property type="entry name" value="BCCT"/>
    <property type="match status" value="1"/>
</dbReference>
<organism evidence="9 10">
    <name type="scientific">Acetobacterium tundrae</name>
    <dbReference type="NCBI Taxonomy" id="132932"/>
    <lineage>
        <taxon>Bacteria</taxon>
        <taxon>Bacillati</taxon>
        <taxon>Bacillota</taxon>
        <taxon>Clostridia</taxon>
        <taxon>Eubacteriales</taxon>
        <taxon>Eubacteriaceae</taxon>
        <taxon>Acetobacterium</taxon>
    </lineage>
</organism>
<evidence type="ECO:0000256" key="6">
    <source>
        <dbReference type="ARBA" id="ARBA00022989"/>
    </source>
</evidence>
<feature type="transmembrane region" description="Helical" evidence="8">
    <location>
        <begin position="315"/>
        <end position="333"/>
    </location>
</feature>
<name>A0ABR6WQT7_9FIRM</name>
<feature type="transmembrane region" description="Helical" evidence="8">
    <location>
        <begin position="443"/>
        <end position="465"/>
    </location>
</feature>
<dbReference type="Proteomes" id="UP000653358">
    <property type="component" value="Unassembled WGS sequence"/>
</dbReference>
<evidence type="ECO:0000256" key="2">
    <source>
        <dbReference type="ARBA" id="ARBA00005658"/>
    </source>
</evidence>
<evidence type="ECO:0000256" key="8">
    <source>
        <dbReference type="SAM" id="Phobius"/>
    </source>
</evidence>
<keyword evidence="4" id="KW-1003">Cell membrane</keyword>
<feature type="transmembrane region" description="Helical" evidence="8">
    <location>
        <begin position="14"/>
        <end position="33"/>
    </location>
</feature>
<comment type="caution">
    <text evidence="9">The sequence shown here is derived from an EMBL/GenBank/DDBJ whole genome shotgun (WGS) entry which is preliminary data.</text>
</comment>
<comment type="similarity">
    <text evidence="2">Belongs to the BCCT transporter (TC 2.A.15) family.</text>
</comment>